<keyword evidence="2" id="KW-1185">Reference proteome</keyword>
<protein>
    <recommendedName>
        <fullName evidence="3">Secretion system apparatus</fullName>
    </recommendedName>
</protein>
<dbReference type="Proteomes" id="UP000060277">
    <property type="component" value="Chromosome"/>
</dbReference>
<proteinExistence type="predicted"/>
<dbReference type="EMBL" id="CP013480">
    <property type="protein sequence ID" value="ALS60560.1"/>
    <property type="molecule type" value="Genomic_DNA"/>
</dbReference>
<accession>A0ABM5WJH4</accession>
<evidence type="ECO:0000313" key="2">
    <source>
        <dbReference type="Proteomes" id="UP000060277"/>
    </source>
</evidence>
<gene>
    <name evidence="1" type="ORF">AT302_13005</name>
</gene>
<sequence>MHSSPIDLQTQRKLEQLFELMALPARAIAPKMRVTLAPCHLMIEAGTTGVTFALTLIERTARAERWLPLLLQTCAPEWSLGIPVRACVAQGRPMLIATPATACRLQAGDWLQCLSRMRRLLERIHAEQQRDARDVSDAAEPRG</sequence>
<organism evidence="1 2">
    <name type="scientific">Pandoraea norimbergensis</name>
    <dbReference type="NCBI Taxonomy" id="93219"/>
    <lineage>
        <taxon>Bacteria</taxon>
        <taxon>Pseudomonadati</taxon>
        <taxon>Pseudomonadota</taxon>
        <taxon>Betaproteobacteria</taxon>
        <taxon>Burkholderiales</taxon>
        <taxon>Burkholderiaceae</taxon>
        <taxon>Pandoraea</taxon>
    </lineage>
</organism>
<dbReference type="RefSeq" id="WP_058377476.1">
    <property type="nucleotide sequence ID" value="NZ_CP013480.3"/>
</dbReference>
<reference evidence="2" key="1">
    <citation type="submission" date="2015-12" db="EMBL/GenBank/DDBJ databases">
        <title>Complete genome sequence of Pandoraea norimbergensis DSM 11628.</title>
        <authorList>
            <person name="Ee R."/>
            <person name="Lim Y.-L."/>
            <person name="Yong D."/>
            <person name="Yin W.-F."/>
            <person name="Chan K.-G."/>
        </authorList>
    </citation>
    <scope>NUCLEOTIDE SEQUENCE [LARGE SCALE GENOMIC DNA]</scope>
    <source>
        <strain evidence="2">DSM 11628</strain>
    </source>
</reference>
<evidence type="ECO:0000313" key="1">
    <source>
        <dbReference type="EMBL" id="ALS60560.1"/>
    </source>
</evidence>
<name>A0ABM5WJH4_9BURK</name>
<evidence type="ECO:0008006" key="3">
    <source>
        <dbReference type="Google" id="ProtNLM"/>
    </source>
</evidence>